<dbReference type="Proteomes" id="UP000769157">
    <property type="component" value="Unassembled WGS sequence"/>
</dbReference>
<evidence type="ECO:0000313" key="1">
    <source>
        <dbReference type="EMBL" id="KAH3667487.1"/>
    </source>
</evidence>
<accession>A0A9P8P8U0</accession>
<dbReference type="EMBL" id="JAEUBE010000183">
    <property type="protein sequence ID" value="KAH3667487.1"/>
    <property type="molecule type" value="Genomic_DNA"/>
</dbReference>
<reference evidence="1" key="1">
    <citation type="journal article" date="2021" name="Open Biol.">
        <title>Shared evolutionary footprints suggest mitochondrial oxidative damage underlies multiple complex I losses in fungi.</title>
        <authorList>
            <person name="Schikora-Tamarit M.A."/>
            <person name="Marcet-Houben M."/>
            <person name="Nosek J."/>
            <person name="Gabaldon T."/>
        </authorList>
    </citation>
    <scope>NUCLEOTIDE SEQUENCE</scope>
    <source>
        <strain evidence="1">CBS6075</strain>
    </source>
</reference>
<keyword evidence="2" id="KW-1185">Reference proteome</keyword>
<dbReference type="RefSeq" id="XP_046062299.1">
    <property type="nucleotide sequence ID" value="XM_046204082.1"/>
</dbReference>
<dbReference type="AlphaFoldDB" id="A0A9P8P8U0"/>
<dbReference type="GeneID" id="70235103"/>
<comment type="caution">
    <text evidence="1">The sequence shown here is derived from an EMBL/GenBank/DDBJ whole genome shotgun (WGS) entry which is preliminary data.</text>
</comment>
<organism evidence="1 2">
    <name type="scientific">Ogataea philodendri</name>
    <dbReference type="NCBI Taxonomy" id="1378263"/>
    <lineage>
        <taxon>Eukaryota</taxon>
        <taxon>Fungi</taxon>
        <taxon>Dikarya</taxon>
        <taxon>Ascomycota</taxon>
        <taxon>Saccharomycotina</taxon>
        <taxon>Pichiomycetes</taxon>
        <taxon>Pichiales</taxon>
        <taxon>Pichiaceae</taxon>
        <taxon>Ogataea</taxon>
    </lineage>
</organism>
<sequence>MVSIVDFHQLQQIVREILVHQNLYEPVRVVRLVCGNEPHQQVADRWRVRHKVQKLVCDQRRLLLEPNKVHQSVDVGRGDAVDQLEEIVEQSDVVALLECKLIRVRRLRRPVGLCLTLVVAMRHLGSLEELVHVSVQEPCPELFQEIGLA</sequence>
<protein>
    <submittedName>
        <fullName evidence="1">Uncharacterized protein</fullName>
    </submittedName>
</protein>
<name>A0A9P8P8U0_9ASCO</name>
<proteinExistence type="predicted"/>
<reference evidence="1" key="2">
    <citation type="submission" date="2021-01" db="EMBL/GenBank/DDBJ databases">
        <authorList>
            <person name="Schikora-Tamarit M.A."/>
        </authorList>
    </citation>
    <scope>NUCLEOTIDE SEQUENCE</scope>
    <source>
        <strain evidence="1">CBS6075</strain>
    </source>
</reference>
<gene>
    <name evidence="1" type="ORF">OGAPHI_003136</name>
</gene>
<evidence type="ECO:0000313" key="2">
    <source>
        <dbReference type="Proteomes" id="UP000769157"/>
    </source>
</evidence>